<protein>
    <submittedName>
        <fullName evidence="2">Uncharacterized protein</fullName>
    </submittedName>
</protein>
<keyword evidence="3" id="KW-1185">Reference proteome</keyword>
<evidence type="ECO:0000256" key="1">
    <source>
        <dbReference type="SAM" id="Phobius"/>
    </source>
</evidence>
<proteinExistence type="predicted"/>
<sequence>MSSQKRQQKILILISEFVLPNLVGFILDASLGFSLSAIVVLYHIWKECDRP</sequence>
<keyword evidence="1" id="KW-0472">Membrane</keyword>
<dbReference type="RefSeq" id="WP_283766930.1">
    <property type="nucleotide sequence ID" value="NZ_JAQOSO010000056.1"/>
</dbReference>
<keyword evidence="1" id="KW-1133">Transmembrane helix</keyword>
<gene>
    <name evidence="2" type="ORF">PMG25_10935</name>
</gene>
<evidence type="ECO:0000313" key="3">
    <source>
        <dbReference type="Proteomes" id="UP001235849"/>
    </source>
</evidence>
<keyword evidence="1" id="KW-0812">Transmembrane</keyword>
<accession>A0ABT7B7T4</accession>
<reference evidence="2 3" key="1">
    <citation type="submission" date="2023-01" db="EMBL/GenBank/DDBJ databases">
        <title>Novel diversity within Roseofilum (Cyanobacteria; Desertifilaceae) from marine benthic mats with descriptions of four novel species.</title>
        <authorList>
            <person name="Wang Y."/>
            <person name="Berthold D.E."/>
            <person name="Hu J."/>
            <person name="Lefler F.W."/>
            <person name="Laughinghouse H.D. IV."/>
        </authorList>
    </citation>
    <scope>NUCLEOTIDE SEQUENCE [LARGE SCALE GENOMIC DNA]</scope>
    <source>
        <strain evidence="2 3">BLCC-M114</strain>
    </source>
</reference>
<name>A0ABT7B7T4_9CYAN</name>
<dbReference type="Proteomes" id="UP001235849">
    <property type="component" value="Unassembled WGS sequence"/>
</dbReference>
<evidence type="ECO:0000313" key="2">
    <source>
        <dbReference type="EMBL" id="MDJ1174606.1"/>
    </source>
</evidence>
<organism evidence="2 3">
    <name type="scientific">Roseofilum capinflatum BLCC-M114</name>
    <dbReference type="NCBI Taxonomy" id="3022440"/>
    <lineage>
        <taxon>Bacteria</taxon>
        <taxon>Bacillati</taxon>
        <taxon>Cyanobacteriota</taxon>
        <taxon>Cyanophyceae</taxon>
        <taxon>Desertifilales</taxon>
        <taxon>Desertifilaceae</taxon>
        <taxon>Roseofilum</taxon>
        <taxon>Roseofilum capinflatum</taxon>
    </lineage>
</organism>
<feature type="transmembrane region" description="Helical" evidence="1">
    <location>
        <begin position="21"/>
        <end position="45"/>
    </location>
</feature>
<dbReference type="EMBL" id="JAQOSO010000056">
    <property type="protein sequence ID" value="MDJ1174606.1"/>
    <property type="molecule type" value="Genomic_DNA"/>
</dbReference>
<comment type="caution">
    <text evidence="2">The sequence shown here is derived from an EMBL/GenBank/DDBJ whole genome shotgun (WGS) entry which is preliminary data.</text>
</comment>